<evidence type="ECO:0000313" key="1">
    <source>
        <dbReference type="EMBL" id="KAF3443363.1"/>
    </source>
</evidence>
<dbReference type="Proteomes" id="UP000796880">
    <property type="component" value="Unassembled WGS sequence"/>
</dbReference>
<organism evidence="1 2">
    <name type="scientific">Rhamnella rubrinervis</name>
    <dbReference type="NCBI Taxonomy" id="2594499"/>
    <lineage>
        <taxon>Eukaryota</taxon>
        <taxon>Viridiplantae</taxon>
        <taxon>Streptophyta</taxon>
        <taxon>Embryophyta</taxon>
        <taxon>Tracheophyta</taxon>
        <taxon>Spermatophyta</taxon>
        <taxon>Magnoliopsida</taxon>
        <taxon>eudicotyledons</taxon>
        <taxon>Gunneridae</taxon>
        <taxon>Pentapetalae</taxon>
        <taxon>rosids</taxon>
        <taxon>fabids</taxon>
        <taxon>Rosales</taxon>
        <taxon>Rhamnaceae</taxon>
        <taxon>rhamnoid group</taxon>
        <taxon>Rhamneae</taxon>
        <taxon>Rhamnella</taxon>
    </lineage>
</organism>
<evidence type="ECO:0000313" key="2">
    <source>
        <dbReference type="Proteomes" id="UP000796880"/>
    </source>
</evidence>
<sequence length="86" mass="9745">MAMPQSAKEANHISGSNAADATNHLFEFLVNTRNHGFPQSSRIIRVVEQFKRFQPPTFEGTSNPLVAEDWVRGMKKTFTFMECIEA</sequence>
<name>A0A8K0MES0_9ROSA</name>
<dbReference type="EMBL" id="VOIH02000006">
    <property type="protein sequence ID" value="KAF3443363.1"/>
    <property type="molecule type" value="Genomic_DNA"/>
</dbReference>
<protein>
    <submittedName>
        <fullName evidence="1">Uncharacterized protein</fullName>
    </submittedName>
</protein>
<keyword evidence="2" id="KW-1185">Reference proteome</keyword>
<proteinExistence type="predicted"/>
<comment type="caution">
    <text evidence="1">The sequence shown here is derived from an EMBL/GenBank/DDBJ whole genome shotgun (WGS) entry which is preliminary data.</text>
</comment>
<dbReference type="AlphaFoldDB" id="A0A8K0MES0"/>
<reference evidence="1" key="1">
    <citation type="submission" date="2020-03" db="EMBL/GenBank/DDBJ databases">
        <title>A high-quality chromosome-level genome assembly of a woody plant with both climbing and erect habits, Rhamnella rubrinervis.</title>
        <authorList>
            <person name="Lu Z."/>
            <person name="Yang Y."/>
            <person name="Zhu X."/>
            <person name="Sun Y."/>
        </authorList>
    </citation>
    <scope>NUCLEOTIDE SEQUENCE</scope>
    <source>
        <strain evidence="1">BYM</strain>
        <tissue evidence="1">Leaf</tissue>
    </source>
</reference>
<dbReference type="OrthoDB" id="1833266at2759"/>
<accession>A0A8K0MES0</accession>
<gene>
    <name evidence="1" type="ORF">FNV43_RR13045</name>
</gene>